<keyword evidence="3" id="KW-1185">Reference proteome</keyword>
<sequence length="198" mass="21109">MRLFRTARPAGRDAGGIVGEQVVDPVRMGAVDEDADPYGLAAVDDGAGEKHTRIVVEPRQQVTGGPVRLFRSLRAVIAGAGPEGTVVKSGRRGTPSAWNPVSLPYTRWARSISSSRASREAAPPRRCRSSRRAAHARRSCRAAGTAENVATEPPVVSRPVLPSGRPHTSCAIQRNTLLQRGECRSATAKLLYGSVPRA</sequence>
<dbReference type="Proteomes" id="UP000603708">
    <property type="component" value="Unassembled WGS sequence"/>
</dbReference>
<protein>
    <submittedName>
        <fullName evidence="2">Uncharacterized protein</fullName>
    </submittedName>
</protein>
<name>A0A919FX18_9ACTN</name>
<accession>A0A919FX18</accession>
<feature type="compositionally biased region" description="Basic residues" evidence="1">
    <location>
        <begin position="125"/>
        <end position="140"/>
    </location>
</feature>
<evidence type="ECO:0000256" key="1">
    <source>
        <dbReference type="SAM" id="MobiDB-lite"/>
    </source>
</evidence>
<dbReference type="AlphaFoldDB" id="A0A919FX18"/>
<reference evidence="2" key="2">
    <citation type="submission" date="2020-09" db="EMBL/GenBank/DDBJ databases">
        <authorList>
            <person name="Sun Q."/>
            <person name="Ohkuma M."/>
        </authorList>
    </citation>
    <scope>NUCLEOTIDE SEQUENCE</scope>
    <source>
        <strain evidence="2">JCM 5069</strain>
    </source>
</reference>
<reference evidence="2" key="1">
    <citation type="journal article" date="2014" name="Int. J. Syst. Evol. Microbiol.">
        <title>Complete genome sequence of Corynebacterium casei LMG S-19264T (=DSM 44701T), isolated from a smear-ripened cheese.</title>
        <authorList>
            <consortium name="US DOE Joint Genome Institute (JGI-PGF)"/>
            <person name="Walter F."/>
            <person name="Albersmeier A."/>
            <person name="Kalinowski J."/>
            <person name="Ruckert C."/>
        </authorList>
    </citation>
    <scope>NUCLEOTIDE SEQUENCE</scope>
    <source>
        <strain evidence="2">JCM 5069</strain>
    </source>
</reference>
<feature type="region of interest" description="Disordered" evidence="1">
    <location>
        <begin position="112"/>
        <end position="167"/>
    </location>
</feature>
<organism evidence="2 3">
    <name type="scientific">Streptomyces sulfonofaciens</name>
    <dbReference type="NCBI Taxonomy" id="68272"/>
    <lineage>
        <taxon>Bacteria</taxon>
        <taxon>Bacillati</taxon>
        <taxon>Actinomycetota</taxon>
        <taxon>Actinomycetes</taxon>
        <taxon>Kitasatosporales</taxon>
        <taxon>Streptomycetaceae</taxon>
        <taxon>Streptomyces</taxon>
    </lineage>
</organism>
<comment type="caution">
    <text evidence="2">The sequence shown here is derived from an EMBL/GenBank/DDBJ whole genome shotgun (WGS) entry which is preliminary data.</text>
</comment>
<evidence type="ECO:0000313" key="2">
    <source>
        <dbReference type="EMBL" id="GHH73514.1"/>
    </source>
</evidence>
<proteinExistence type="predicted"/>
<dbReference type="EMBL" id="BNCD01000003">
    <property type="protein sequence ID" value="GHH73514.1"/>
    <property type="molecule type" value="Genomic_DNA"/>
</dbReference>
<gene>
    <name evidence="2" type="ORF">GCM10018793_12200</name>
</gene>
<evidence type="ECO:0000313" key="3">
    <source>
        <dbReference type="Proteomes" id="UP000603708"/>
    </source>
</evidence>